<dbReference type="EMBL" id="JAEPRB010000040">
    <property type="protein sequence ID" value="KAG2224622.1"/>
    <property type="molecule type" value="Genomic_DNA"/>
</dbReference>
<feature type="region of interest" description="Disordered" evidence="1">
    <location>
        <begin position="93"/>
        <end position="115"/>
    </location>
</feature>
<organism evidence="2 3">
    <name type="scientific">Circinella minor</name>
    <dbReference type="NCBI Taxonomy" id="1195481"/>
    <lineage>
        <taxon>Eukaryota</taxon>
        <taxon>Fungi</taxon>
        <taxon>Fungi incertae sedis</taxon>
        <taxon>Mucoromycota</taxon>
        <taxon>Mucoromycotina</taxon>
        <taxon>Mucoromycetes</taxon>
        <taxon>Mucorales</taxon>
        <taxon>Lichtheimiaceae</taxon>
        <taxon>Circinella</taxon>
    </lineage>
</organism>
<feature type="compositionally biased region" description="Low complexity" evidence="1">
    <location>
        <begin position="95"/>
        <end position="104"/>
    </location>
</feature>
<sequence length="115" mass="13049">MTFVIVGNSGKKISLEHASHPCPKCKATASVQLTRSEKQLIVLNKRIANNMRVRYECSKCSWKNEELPYDNDMLTQLEHYLAQTPDEEQYTYYFSSSPTSSSSSFRPHTAAPTVV</sequence>
<evidence type="ECO:0000256" key="1">
    <source>
        <dbReference type="SAM" id="MobiDB-lite"/>
    </source>
</evidence>
<dbReference type="OrthoDB" id="2276959at2759"/>
<gene>
    <name evidence="2" type="ORF">INT45_003762</name>
</gene>
<dbReference type="AlphaFoldDB" id="A0A8H7SAD0"/>
<proteinExistence type="predicted"/>
<comment type="caution">
    <text evidence="2">The sequence shown here is derived from an EMBL/GenBank/DDBJ whole genome shotgun (WGS) entry which is preliminary data.</text>
</comment>
<evidence type="ECO:0000313" key="2">
    <source>
        <dbReference type="EMBL" id="KAG2224622.1"/>
    </source>
</evidence>
<keyword evidence="3" id="KW-1185">Reference proteome</keyword>
<name>A0A8H7SAD0_9FUNG</name>
<accession>A0A8H7SAD0</accession>
<evidence type="ECO:0000313" key="3">
    <source>
        <dbReference type="Proteomes" id="UP000646827"/>
    </source>
</evidence>
<dbReference type="Proteomes" id="UP000646827">
    <property type="component" value="Unassembled WGS sequence"/>
</dbReference>
<reference evidence="2 3" key="1">
    <citation type="submission" date="2020-12" db="EMBL/GenBank/DDBJ databases">
        <title>Metabolic potential, ecology and presence of endohyphal bacteria is reflected in genomic diversity of Mucoromycotina.</title>
        <authorList>
            <person name="Muszewska A."/>
            <person name="Okrasinska A."/>
            <person name="Steczkiewicz K."/>
            <person name="Drgas O."/>
            <person name="Orlowska M."/>
            <person name="Perlinska-Lenart U."/>
            <person name="Aleksandrzak-Piekarczyk T."/>
            <person name="Szatraj K."/>
            <person name="Zielenkiewicz U."/>
            <person name="Pilsyk S."/>
            <person name="Malc E."/>
            <person name="Mieczkowski P."/>
            <person name="Kruszewska J.S."/>
            <person name="Biernat P."/>
            <person name="Pawlowska J."/>
        </authorList>
    </citation>
    <scope>NUCLEOTIDE SEQUENCE [LARGE SCALE GENOMIC DNA]</scope>
    <source>
        <strain evidence="2 3">CBS 142.35</strain>
    </source>
</reference>
<protein>
    <submittedName>
        <fullName evidence="2">Uncharacterized protein</fullName>
    </submittedName>
</protein>